<protein>
    <recommendedName>
        <fullName evidence="5">Centrosomin N-terminal motif 1 domain-containing protein</fullName>
    </recommendedName>
</protein>
<comment type="caution">
    <text evidence="6">The sequence shown here is derived from an EMBL/GenBank/DDBJ whole genome shotgun (WGS) entry which is preliminary data.</text>
</comment>
<dbReference type="STRING" id="5466.A0A4R8RH49"/>
<name>A0A4R8RH49_COLTR</name>
<reference evidence="6 7" key="1">
    <citation type="submission" date="2018-12" db="EMBL/GenBank/DDBJ databases">
        <title>Genome sequence and assembly of Colletotrichum trifolii.</title>
        <authorList>
            <person name="Gan P."/>
            <person name="Shirasu K."/>
        </authorList>
    </citation>
    <scope>NUCLEOTIDE SEQUENCE [LARGE SCALE GENOMIC DNA]</scope>
    <source>
        <strain evidence="6 7">543-2</strain>
    </source>
</reference>
<keyword evidence="3" id="KW-0175">Coiled coil</keyword>
<evidence type="ECO:0000313" key="6">
    <source>
        <dbReference type="EMBL" id="TDZ61436.1"/>
    </source>
</evidence>
<sequence length="551" mass="60555">MGVKEMEETFSTLHKQNFDLKLELYHRRERQNVLEERIDALETEKAQMDEVNDKLLDELEKRDKAVQEAVRMIVTLETQVEKLAEEREMVRHVEASGYFPPEELDPRLNGPTPQPRMANLDRLEEDAKTLNRMPSFLSERSETTENLRQVYLTSRGSILSLPKAISEGIEDVEGRRDNSLTSPSLSVLSESSFVSVYGEREDQDETIVAAAEDSPKVGVTLPQAQQRKLSQGNDNSRFPRPVAVATSKSNRPSRSSSMARTPGPGQFQSIRDIIDHTSPLQQLARLDHNLLDSTSAREHYAKTRGQSHQQAMDNKPQEALFPDASPAPLAPDRRSSLGAKTGSSLRQQPINGKLQKPPSRMGSRRGSIDGHMIQLAESVAQAFHHEPKPGNRSKDHHYPPTSGAPRGHRMNFFRRSIGGSSPSPSLEPMSPPATDQMAGARIVSMGVPSWVQRSSALDDDERASATPPPIMRNPRTVRSSSFDNGAPISEQSPATPATPATPHTTLPPVAKGTGSSDSTPASRPSSGGASLNKRKWLSGFGRTSSLKNRAG</sequence>
<keyword evidence="2" id="KW-0963">Cytoplasm</keyword>
<feature type="compositionally biased region" description="Polar residues" evidence="4">
    <location>
        <begin position="341"/>
        <end position="350"/>
    </location>
</feature>
<feature type="coiled-coil region" evidence="3">
    <location>
        <begin position="31"/>
        <end position="86"/>
    </location>
</feature>
<feature type="region of interest" description="Disordered" evidence="4">
    <location>
        <begin position="299"/>
        <end position="366"/>
    </location>
</feature>
<comment type="subcellular location">
    <subcellularLocation>
        <location evidence="1">Cytoplasm</location>
    </subcellularLocation>
</comment>
<feature type="compositionally biased region" description="Low complexity" evidence="4">
    <location>
        <begin position="493"/>
        <end position="526"/>
    </location>
</feature>
<dbReference type="EMBL" id="RYZW01000031">
    <property type="protein sequence ID" value="TDZ61436.1"/>
    <property type="molecule type" value="Genomic_DNA"/>
</dbReference>
<evidence type="ECO:0000256" key="4">
    <source>
        <dbReference type="SAM" id="MobiDB-lite"/>
    </source>
</evidence>
<evidence type="ECO:0000256" key="3">
    <source>
        <dbReference type="SAM" id="Coils"/>
    </source>
</evidence>
<dbReference type="GO" id="GO:0005737">
    <property type="term" value="C:cytoplasm"/>
    <property type="evidence" value="ECO:0007669"/>
    <property type="project" value="UniProtKB-SubCell"/>
</dbReference>
<gene>
    <name evidence="6" type="ORF">CTRI78_v004371</name>
</gene>
<dbReference type="GO" id="GO:0005815">
    <property type="term" value="C:microtubule organizing center"/>
    <property type="evidence" value="ECO:0007669"/>
    <property type="project" value="InterPro"/>
</dbReference>
<feature type="region of interest" description="Disordered" evidence="4">
    <location>
        <begin position="452"/>
        <end position="551"/>
    </location>
</feature>
<feature type="region of interest" description="Disordered" evidence="4">
    <location>
        <begin position="385"/>
        <end position="434"/>
    </location>
</feature>
<feature type="domain" description="Centrosomin N-terminal motif 1" evidence="5">
    <location>
        <begin position="3"/>
        <end position="71"/>
    </location>
</feature>
<dbReference type="Proteomes" id="UP000295703">
    <property type="component" value="Unassembled WGS sequence"/>
</dbReference>
<dbReference type="Pfam" id="PF07989">
    <property type="entry name" value="Cnn_1N"/>
    <property type="match status" value="1"/>
</dbReference>
<evidence type="ECO:0000259" key="5">
    <source>
        <dbReference type="Pfam" id="PF07989"/>
    </source>
</evidence>
<evidence type="ECO:0000313" key="7">
    <source>
        <dbReference type="Proteomes" id="UP000295703"/>
    </source>
</evidence>
<dbReference type="AlphaFoldDB" id="A0A4R8RH49"/>
<evidence type="ECO:0000256" key="1">
    <source>
        <dbReference type="ARBA" id="ARBA00004496"/>
    </source>
</evidence>
<dbReference type="InterPro" id="IPR012943">
    <property type="entry name" value="Cnn_1N"/>
</dbReference>
<feature type="compositionally biased region" description="Polar residues" evidence="4">
    <location>
        <begin position="541"/>
        <end position="551"/>
    </location>
</feature>
<keyword evidence="7" id="KW-1185">Reference proteome</keyword>
<evidence type="ECO:0000256" key="2">
    <source>
        <dbReference type="ARBA" id="ARBA00022490"/>
    </source>
</evidence>
<feature type="compositionally biased region" description="Polar residues" evidence="4">
    <location>
        <begin position="225"/>
        <end position="236"/>
    </location>
</feature>
<feature type="compositionally biased region" description="Basic and acidic residues" evidence="4">
    <location>
        <begin position="385"/>
        <end position="398"/>
    </location>
</feature>
<accession>A0A4R8RH49</accession>
<feature type="compositionally biased region" description="Low complexity" evidence="4">
    <location>
        <begin position="247"/>
        <end position="260"/>
    </location>
</feature>
<proteinExistence type="predicted"/>
<feature type="region of interest" description="Disordered" evidence="4">
    <location>
        <begin position="225"/>
        <end position="269"/>
    </location>
</feature>
<organism evidence="6 7">
    <name type="scientific">Colletotrichum trifolii</name>
    <dbReference type="NCBI Taxonomy" id="5466"/>
    <lineage>
        <taxon>Eukaryota</taxon>
        <taxon>Fungi</taxon>
        <taxon>Dikarya</taxon>
        <taxon>Ascomycota</taxon>
        <taxon>Pezizomycotina</taxon>
        <taxon>Sordariomycetes</taxon>
        <taxon>Hypocreomycetidae</taxon>
        <taxon>Glomerellales</taxon>
        <taxon>Glomerellaceae</taxon>
        <taxon>Colletotrichum</taxon>
        <taxon>Colletotrichum orbiculare species complex</taxon>
    </lineage>
</organism>